<comment type="caution">
    <text evidence="1">The sequence shown here is derived from an EMBL/GenBank/DDBJ whole genome shotgun (WGS) entry which is preliminary data.</text>
</comment>
<dbReference type="AlphaFoldDB" id="A0A3N9WSB8"/>
<accession>A0A3N9WSB8</accession>
<organism evidence="1 2">
    <name type="scientific">Micromonospora inaquosa</name>
    <dbReference type="NCBI Taxonomy" id="2203716"/>
    <lineage>
        <taxon>Bacteria</taxon>
        <taxon>Bacillati</taxon>
        <taxon>Actinomycetota</taxon>
        <taxon>Actinomycetes</taxon>
        <taxon>Micromonosporales</taxon>
        <taxon>Micromonosporaceae</taxon>
        <taxon>Micromonospora</taxon>
    </lineage>
</organism>
<dbReference type="EMBL" id="QGSZ01000186">
    <property type="protein sequence ID" value="RQX03724.1"/>
    <property type="molecule type" value="Genomic_DNA"/>
</dbReference>
<keyword evidence="1" id="KW-0378">Hydrolase</keyword>
<proteinExistence type="predicted"/>
<protein>
    <submittedName>
        <fullName evidence="1">Aminoacyl-tRNA hydrolase</fullName>
    </submittedName>
</protein>
<evidence type="ECO:0000313" key="2">
    <source>
        <dbReference type="Proteomes" id="UP000282312"/>
    </source>
</evidence>
<keyword evidence="2" id="KW-1185">Reference proteome</keyword>
<dbReference type="Proteomes" id="UP000282312">
    <property type="component" value="Unassembled WGS sequence"/>
</dbReference>
<reference evidence="1 2" key="1">
    <citation type="submission" date="2018-05" db="EMBL/GenBank/DDBJ databases">
        <title>Micromonospora from Atacama Desert.</title>
        <authorList>
            <person name="Carro L."/>
            <person name="Goodfellow M."/>
            <person name="Klenk H.-P."/>
        </authorList>
    </citation>
    <scope>NUCLEOTIDE SEQUENCE [LARGE SCALE GENOMIC DNA]</scope>
    <source>
        <strain evidence="1 2">LB39</strain>
    </source>
</reference>
<name>A0A3N9WSB8_9ACTN</name>
<feature type="non-terminal residue" evidence="1">
    <location>
        <position position="48"/>
    </location>
</feature>
<evidence type="ECO:0000313" key="1">
    <source>
        <dbReference type="EMBL" id="RQX03724.1"/>
    </source>
</evidence>
<gene>
    <name evidence="1" type="ORF">DLJ59_11500</name>
</gene>
<sequence length="48" mass="5176">MDDGLRVTDRWVIPAGELRERFSRSSGPGGHGRRVGQVVAELDAGVRG</sequence>
<dbReference type="GO" id="GO:0016787">
    <property type="term" value="F:hydrolase activity"/>
    <property type="evidence" value="ECO:0007669"/>
    <property type="project" value="UniProtKB-KW"/>
</dbReference>